<dbReference type="InterPro" id="IPR003653">
    <property type="entry name" value="Peptidase_C48_C"/>
</dbReference>
<dbReference type="RefSeq" id="XP_031883410.1">
    <property type="nucleotide sequence ID" value="XM_032019378.1"/>
</dbReference>
<keyword evidence="3" id="KW-0378">Hydrolase</keyword>
<evidence type="ECO:0000313" key="8">
    <source>
        <dbReference type="Proteomes" id="UP000011096"/>
    </source>
</evidence>
<feature type="compositionally biased region" description="Acidic residues" evidence="5">
    <location>
        <begin position="737"/>
        <end position="754"/>
    </location>
</feature>
<dbReference type="GO" id="GO:0005634">
    <property type="term" value="C:nucleus"/>
    <property type="evidence" value="ECO:0007669"/>
    <property type="project" value="TreeGrafter"/>
</dbReference>
<evidence type="ECO:0000259" key="6">
    <source>
        <dbReference type="PROSITE" id="PS50600"/>
    </source>
</evidence>
<dbReference type="Proteomes" id="UP000011096">
    <property type="component" value="Unassembled WGS sequence"/>
</dbReference>
<evidence type="ECO:0000256" key="4">
    <source>
        <dbReference type="ARBA" id="ARBA00022807"/>
    </source>
</evidence>
<accession>A0A7J6IZI4</accession>
<dbReference type="PROSITE" id="PS50600">
    <property type="entry name" value="ULP_PROTEASE"/>
    <property type="match status" value="1"/>
</dbReference>
<feature type="region of interest" description="Disordered" evidence="5">
    <location>
        <begin position="17"/>
        <end position="38"/>
    </location>
</feature>
<dbReference type="PANTHER" id="PTHR12606">
    <property type="entry name" value="SENTRIN/SUMO-SPECIFIC PROTEASE"/>
    <property type="match status" value="1"/>
</dbReference>
<dbReference type="GeneID" id="43603604"/>
<feature type="compositionally biased region" description="Basic and acidic residues" evidence="5">
    <location>
        <begin position="826"/>
        <end position="846"/>
    </location>
</feature>
<protein>
    <submittedName>
        <fullName evidence="7">Ubiquitin-like-specific protease ESD4</fullName>
    </submittedName>
</protein>
<feature type="region of interest" description="Disordered" evidence="5">
    <location>
        <begin position="826"/>
        <end position="848"/>
    </location>
</feature>
<dbReference type="SUPFAM" id="SSF54001">
    <property type="entry name" value="Cysteine proteinases"/>
    <property type="match status" value="1"/>
</dbReference>
<feature type="region of interest" description="Disordered" evidence="5">
    <location>
        <begin position="60"/>
        <end position="84"/>
    </location>
</feature>
<comment type="caution">
    <text evidence="7">The sequence shown here is derived from an EMBL/GenBank/DDBJ whole genome shotgun (WGS) entry which is preliminary data.</text>
</comment>
<feature type="region of interest" description="Disordered" evidence="5">
    <location>
        <begin position="620"/>
        <end position="691"/>
    </location>
</feature>
<feature type="region of interest" description="Disordered" evidence="5">
    <location>
        <begin position="335"/>
        <end position="378"/>
    </location>
</feature>
<sequence>MRSLGTYLDTSIRLSSDGDFATAVPSPTATAPSSDELSEDINHLSIPQPVRLPSISRSTTAISNNSDADNNNNTSLNSPPPLLSGLTRRRAKFIQDNSQHRRRRPRPHGFLRKPTDFLERCASRAQIQPSAFEYLWHPYPVPGSALLYNPGLDSRDPLAGCVIPSQLKSYVGGRYKTERTGQPSLRRGATLANLTVRKTGCDTERTPDEPKSAESKSFEGHEQPRRGRNRLILLPPSRRKSIFRSAATPTSTSRKRRAQDSEWDLIAGIADQAQFEEDSPNRQSPLDPNKQGRATGHTAWLLDTMTSVRGAVTKVSNSITGYVYPRNYNAVELRSRDEQSGSITTKRIKLESHTDSASTESSREEQRGAEPQSPKTNLVWVDESTRTANWHQVALLVRALRDIDRRIQKGRARERTSSPSSRPDDEPRSRRLYALSANLRTLQQTAAILEHIYSHTFLVRLKEMSRLPQPTMDYATNPDEYLAISAAKLFLDDLPDECASSLIEAGVTPRVIKGVSADLNAIVTQKPMPGLVHKAGFVGKMMKFFRGRDSFGVDSTDYVMPGSFPSNFPDTRKKEPAVSEASNTAVGSEERQSKGNPPKAFIPVTETDTYAYIREHLAEMETKGKPSHTQTTIEGTSEDPVPKGIISPISKRDKSSPALKRLQKSRGLKRVHFSSPSKQSLPSPGKPTGFLSKFFRSRAEASIGSQVRKDEAESFLGGTQADGSPDSRRSEVTTQDPETEAESDNTSEDTESEDTMARYRPRLVQHLNSSIRGHKLRALSDDSEPPRVPTRSPSPPTLAGLRISDDKEGELDDLSAALQLMLDEGEAQRRAEEGRKAKEAEEERLQRTGGLRVPKKRLVKSLSTYWAAKVQDSIHADPQQVLAKTAENVELRRHDFLKVVPETEWLNDEIVNGSLLWLDRYVNEAAGATDVKSTKRVCLAMNSFFYKRLVDNGVQNTERALRRYGVTKATFLSLETILMPICSGNHWTLLVVRPQKRTVSHMDSLNPRGTSTHTKRGLAWVQAVLGDDFKADEWRVVKHEAPEQDNGYDCGVFTITNGICLALGLNAIDAYSKDELPLQRRRIAAMLLNKGFKGDFDLADL</sequence>
<dbReference type="GO" id="GO:0016926">
    <property type="term" value="P:protein desumoylation"/>
    <property type="evidence" value="ECO:0007669"/>
    <property type="project" value="TreeGrafter"/>
</dbReference>
<dbReference type="OrthoDB" id="1939479at2759"/>
<feature type="compositionally biased region" description="Pro residues" evidence="5">
    <location>
        <begin position="786"/>
        <end position="796"/>
    </location>
</feature>
<feature type="region of interest" description="Disordered" evidence="5">
    <location>
        <begin position="408"/>
        <end position="429"/>
    </location>
</feature>
<feature type="region of interest" description="Disordered" evidence="5">
    <location>
        <begin position="196"/>
        <end position="261"/>
    </location>
</feature>
<feature type="compositionally biased region" description="Basic residues" evidence="5">
    <location>
        <begin position="100"/>
        <end position="111"/>
    </location>
</feature>
<proteinExistence type="inferred from homology"/>
<feature type="domain" description="Ubiquitin-like protease family profile" evidence="6">
    <location>
        <begin position="889"/>
        <end position="1061"/>
    </location>
</feature>
<keyword evidence="8" id="KW-1185">Reference proteome</keyword>
<dbReference type="GO" id="GO:0016929">
    <property type="term" value="F:deSUMOylase activity"/>
    <property type="evidence" value="ECO:0007669"/>
    <property type="project" value="TreeGrafter"/>
</dbReference>
<name>A0A7J6IZI4_COLFN</name>
<evidence type="ECO:0000256" key="3">
    <source>
        <dbReference type="ARBA" id="ARBA00022801"/>
    </source>
</evidence>
<keyword evidence="2 7" id="KW-0645">Protease</keyword>
<reference evidence="7 8" key="1">
    <citation type="submission" date="2012-08" db="EMBL/GenBank/DDBJ databases">
        <authorList>
            <person name="Gan P.H.P."/>
            <person name="Ikeda K."/>
            <person name="Irieda H."/>
            <person name="Narusaka M."/>
            <person name="O'Connell R.J."/>
            <person name="Narusaka Y."/>
            <person name="Takano Y."/>
            <person name="Kubo Y."/>
            <person name="Shirasu K."/>
        </authorList>
    </citation>
    <scope>NUCLEOTIDE SEQUENCE [LARGE SCALE GENOMIC DNA]</scope>
    <source>
        <strain evidence="7 8">Nara gc5</strain>
    </source>
</reference>
<feature type="region of interest" description="Disordered" evidence="5">
    <location>
        <begin position="704"/>
        <end position="808"/>
    </location>
</feature>
<evidence type="ECO:0000256" key="1">
    <source>
        <dbReference type="ARBA" id="ARBA00005234"/>
    </source>
</evidence>
<comment type="similarity">
    <text evidence="1">Belongs to the peptidase C48 family.</text>
</comment>
<feature type="compositionally biased region" description="Basic residues" evidence="5">
    <location>
        <begin position="661"/>
        <end position="672"/>
    </location>
</feature>
<evidence type="ECO:0000313" key="7">
    <source>
        <dbReference type="EMBL" id="KAF4482388.1"/>
    </source>
</evidence>
<dbReference type="AlphaFoldDB" id="A0A7J6IZI4"/>
<feature type="region of interest" description="Disordered" evidence="5">
    <location>
        <begin position="274"/>
        <end position="294"/>
    </location>
</feature>
<organism evidence="7 8">
    <name type="scientific">Colletotrichum fructicola (strain Nara gc5)</name>
    <name type="common">Anthracnose fungus</name>
    <name type="synonym">Colletotrichum gloeosporioides (strain Nara gc5)</name>
    <dbReference type="NCBI Taxonomy" id="1213859"/>
    <lineage>
        <taxon>Eukaryota</taxon>
        <taxon>Fungi</taxon>
        <taxon>Dikarya</taxon>
        <taxon>Ascomycota</taxon>
        <taxon>Pezizomycotina</taxon>
        <taxon>Sordariomycetes</taxon>
        <taxon>Hypocreomycetidae</taxon>
        <taxon>Glomerellales</taxon>
        <taxon>Glomerellaceae</taxon>
        <taxon>Colletotrichum</taxon>
        <taxon>Colletotrichum gloeosporioides species complex</taxon>
    </lineage>
</organism>
<dbReference type="Gene3D" id="3.40.395.10">
    <property type="entry name" value="Adenoviral Proteinase, Chain A"/>
    <property type="match status" value="1"/>
</dbReference>
<feature type="compositionally biased region" description="Low complexity" evidence="5">
    <location>
        <begin position="21"/>
        <end position="34"/>
    </location>
</feature>
<gene>
    <name evidence="7" type="primary">ESD4</name>
    <name evidence="7" type="ORF">CGGC5_v008939</name>
</gene>
<reference evidence="7 8" key="2">
    <citation type="submission" date="2020-04" db="EMBL/GenBank/DDBJ databases">
        <title>Genome sequencing and assembly of multiple isolates from the Colletotrichum gloeosporioides species complex.</title>
        <authorList>
            <person name="Gan P."/>
            <person name="Shirasu K."/>
        </authorList>
    </citation>
    <scope>NUCLEOTIDE SEQUENCE [LARGE SCALE GENOMIC DNA]</scope>
    <source>
        <strain evidence="7 8">Nara gc5</strain>
    </source>
</reference>
<dbReference type="GO" id="GO:0006508">
    <property type="term" value="P:proteolysis"/>
    <property type="evidence" value="ECO:0007669"/>
    <property type="project" value="UniProtKB-KW"/>
</dbReference>
<evidence type="ECO:0000256" key="5">
    <source>
        <dbReference type="SAM" id="MobiDB-lite"/>
    </source>
</evidence>
<dbReference type="Pfam" id="PF02902">
    <property type="entry name" value="Peptidase_C48"/>
    <property type="match status" value="1"/>
</dbReference>
<dbReference type="InterPro" id="IPR038765">
    <property type="entry name" value="Papain-like_cys_pep_sf"/>
</dbReference>
<feature type="region of interest" description="Disordered" evidence="5">
    <location>
        <begin position="93"/>
        <end position="112"/>
    </location>
</feature>
<keyword evidence="4" id="KW-0788">Thiol protease</keyword>
<dbReference type="InParanoid" id="A0A7J6IZI4"/>
<dbReference type="PANTHER" id="PTHR12606:SF141">
    <property type="entry name" value="GH15225P-RELATED"/>
    <property type="match status" value="1"/>
</dbReference>
<feature type="compositionally biased region" description="Basic and acidic residues" evidence="5">
    <location>
        <begin position="199"/>
        <end position="225"/>
    </location>
</feature>
<feature type="compositionally biased region" description="Low complexity" evidence="5">
    <location>
        <begin position="63"/>
        <end position="77"/>
    </location>
</feature>
<evidence type="ECO:0000256" key="2">
    <source>
        <dbReference type="ARBA" id="ARBA00022670"/>
    </source>
</evidence>
<dbReference type="EMBL" id="ANPB02000005">
    <property type="protein sequence ID" value="KAF4482388.1"/>
    <property type="molecule type" value="Genomic_DNA"/>
</dbReference>
<feature type="region of interest" description="Disordered" evidence="5">
    <location>
        <begin position="566"/>
        <end position="602"/>
    </location>
</feature>